<evidence type="ECO:0000313" key="6">
    <source>
        <dbReference type="EMBL" id="ANP56000.1"/>
    </source>
</evidence>
<keyword evidence="1 7" id="KW-0489">Methyltransferase</keyword>
<dbReference type="EMBL" id="CP016279">
    <property type="protein sequence ID" value="ANP56000.1"/>
    <property type="molecule type" value="Genomic_DNA"/>
</dbReference>
<evidence type="ECO:0000256" key="1">
    <source>
        <dbReference type="ARBA" id="ARBA00022603"/>
    </source>
</evidence>
<dbReference type="InterPro" id="IPR029063">
    <property type="entry name" value="SAM-dependent_MTases_sf"/>
</dbReference>
<evidence type="ECO:0000259" key="5">
    <source>
        <dbReference type="Pfam" id="PF08100"/>
    </source>
</evidence>
<dbReference type="SUPFAM" id="SSF53335">
    <property type="entry name" value="S-adenosyl-L-methionine-dependent methyltransferases"/>
    <property type="match status" value="1"/>
</dbReference>
<proteinExistence type="predicted"/>
<dbReference type="InterPro" id="IPR036388">
    <property type="entry name" value="WH-like_DNA-bd_sf"/>
</dbReference>
<dbReference type="EMBL" id="JAGGLP010000007">
    <property type="protein sequence ID" value="MBP2051151.1"/>
    <property type="molecule type" value="Genomic_DNA"/>
</dbReference>
<dbReference type="InterPro" id="IPR012967">
    <property type="entry name" value="COMT_dimerisation"/>
</dbReference>
<dbReference type="InterPro" id="IPR036390">
    <property type="entry name" value="WH_DNA-bd_sf"/>
</dbReference>
<name>A0A1B1BB03_9ACTN</name>
<dbReference type="Gene3D" id="1.10.10.10">
    <property type="entry name" value="Winged helix-like DNA-binding domain superfamily/Winged helix DNA-binding domain"/>
    <property type="match status" value="1"/>
</dbReference>
<protein>
    <submittedName>
        <fullName evidence="7">C-methyltransferase</fullName>
        <ecNumber evidence="7">2.1.1.-</ecNumber>
    </submittedName>
</protein>
<reference evidence="7 9" key="2">
    <citation type="submission" date="2021-03" db="EMBL/GenBank/DDBJ databases">
        <title>Genomic Encyclopedia of Type Strains, Phase IV (KMG-IV): sequencing the most valuable type-strain genomes for metagenomic binning, comparative biology and taxonomic classification.</title>
        <authorList>
            <person name="Goeker M."/>
        </authorList>
    </citation>
    <scope>NUCLEOTIDE SEQUENCE [LARGE SCALE GENOMIC DNA]</scope>
    <source>
        <strain evidence="7 9">DSM 40499</strain>
    </source>
</reference>
<evidence type="ECO:0000259" key="4">
    <source>
        <dbReference type="Pfam" id="PF00891"/>
    </source>
</evidence>
<dbReference type="AlphaFoldDB" id="A0A1B1BB03"/>
<feature type="domain" description="O-methyltransferase C-terminal" evidence="4">
    <location>
        <begin position="162"/>
        <end position="309"/>
    </location>
</feature>
<keyword evidence="9" id="KW-1185">Reference proteome</keyword>
<dbReference type="OrthoDB" id="582216at2"/>
<accession>A0A1B1BB03</accession>
<evidence type="ECO:0000256" key="2">
    <source>
        <dbReference type="ARBA" id="ARBA00022679"/>
    </source>
</evidence>
<dbReference type="PANTHER" id="PTHR43712">
    <property type="entry name" value="PUTATIVE (AFU_ORTHOLOGUE AFUA_4G14580)-RELATED"/>
    <property type="match status" value="1"/>
</dbReference>
<feature type="domain" description="O-methyltransferase dimerisation" evidence="5">
    <location>
        <begin position="10"/>
        <end position="70"/>
    </location>
</feature>
<dbReference type="PROSITE" id="PS51683">
    <property type="entry name" value="SAM_OMT_II"/>
    <property type="match status" value="1"/>
</dbReference>
<dbReference type="GO" id="GO:0008171">
    <property type="term" value="F:O-methyltransferase activity"/>
    <property type="evidence" value="ECO:0007669"/>
    <property type="project" value="InterPro"/>
</dbReference>
<dbReference type="CDD" id="cd02440">
    <property type="entry name" value="AdoMet_MTases"/>
    <property type="match status" value="1"/>
</dbReference>
<dbReference type="EC" id="2.1.1.-" evidence="7"/>
<dbReference type="InterPro" id="IPR016461">
    <property type="entry name" value="COMT-like"/>
</dbReference>
<dbReference type="Proteomes" id="UP000092659">
    <property type="component" value="Chromosome"/>
</dbReference>
<dbReference type="InterPro" id="IPR001077">
    <property type="entry name" value="COMT_C"/>
</dbReference>
<dbReference type="PANTHER" id="PTHR43712:SF2">
    <property type="entry name" value="O-METHYLTRANSFERASE CICE"/>
    <property type="match status" value="1"/>
</dbReference>
<evidence type="ECO:0000256" key="3">
    <source>
        <dbReference type="ARBA" id="ARBA00022691"/>
    </source>
</evidence>
<keyword evidence="2 7" id="KW-0808">Transferase</keyword>
<dbReference type="GO" id="GO:0032259">
    <property type="term" value="P:methylation"/>
    <property type="evidence" value="ECO:0007669"/>
    <property type="project" value="UniProtKB-KW"/>
</dbReference>
<dbReference type="Proteomes" id="UP001519309">
    <property type="component" value="Unassembled WGS sequence"/>
</dbReference>
<evidence type="ECO:0000313" key="7">
    <source>
        <dbReference type="EMBL" id="MBP2051151.1"/>
    </source>
</evidence>
<dbReference type="PIRSF" id="PIRSF005739">
    <property type="entry name" value="O-mtase"/>
    <property type="match status" value="1"/>
</dbReference>
<dbReference type="Pfam" id="PF08100">
    <property type="entry name" value="Dimerisation"/>
    <property type="match status" value="1"/>
</dbReference>
<dbReference type="Pfam" id="PF00891">
    <property type="entry name" value="Methyltransf_2"/>
    <property type="match status" value="1"/>
</dbReference>
<organism evidence="6 8">
    <name type="scientific">Streptomyces griseochromogenes</name>
    <dbReference type="NCBI Taxonomy" id="68214"/>
    <lineage>
        <taxon>Bacteria</taxon>
        <taxon>Bacillati</taxon>
        <taxon>Actinomycetota</taxon>
        <taxon>Actinomycetes</taxon>
        <taxon>Kitasatosporales</taxon>
        <taxon>Streptomycetaceae</taxon>
        <taxon>Streptomyces</taxon>
    </lineage>
</organism>
<dbReference type="KEGG" id="sgs:AVL59_46055"/>
<dbReference type="Gene3D" id="3.40.50.150">
    <property type="entry name" value="Vaccinia Virus protein VP39"/>
    <property type="match status" value="1"/>
</dbReference>
<dbReference type="GO" id="GO:0046983">
    <property type="term" value="F:protein dimerization activity"/>
    <property type="evidence" value="ECO:0007669"/>
    <property type="project" value="InterPro"/>
</dbReference>
<dbReference type="SUPFAM" id="SSF46785">
    <property type="entry name" value="Winged helix' DNA-binding domain"/>
    <property type="match status" value="1"/>
</dbReference>
<dbReference type="STRING" id="68214.AVL59_46055"/>
<keyword evidence="3" id="KW-0949">S-adenosyl-L-methionine</keyword>
<evidence type="ECO:0000313" key="9">
    <source>
        <dbReference type="Proteomes" id="UP001519309"/>
    </source>
</evidence>
<dbReference type="RefSeq" id="WP_067316337.1">
    <property type="nucleotide sequence ID" value="NZ_CP016279.1"/>
</dbReference>
<sequence>MTITRQRLLEMMTAYRSTYLLRTAVELRLFDALANGPADAGEVAATLKTSPRGTRILLRSLVAAGLLDADGERFRLPDGGADLLVTSSPGYAGANVNVASSDWEWDTMKRLGDIVRTGAPLTEETADSPGCGYWVDFAENLTFVTKAGAAFVAETLGTGRADILDVGSGAGLFGYAVAGGDPLSRVWCLDWPNVLDVARKHAERLGLADRTGFIAGDAFSVPLGGSYDVVVVSNLLCQFSKERSSALLHRLSGVLRPGGRLVIAGFTTGDVPPAQAHHAHMLELLMLAWTAGGEVHSPDDYVRMLDACGLVGARVHRRDGLPLRVVVAEKPADADEEEQ</sequence>
<gene>
    <name evidence="6" type="ORF">AVL59_46055</name>
    <name evidence="7" type="ORF">J2Z21_004101</name>
</gene>
<reference evidence="6 8" key="1">
    <citation type="submission" date="2016-06" db="EMBL/GenBank/DDBJ databases">
        <title>Complete genome sequence of Streptomyces griseochromogenes ATCC 14511, the Blasticidin S producer.</title>
        <authorList>
            <person name="Wu L."/>
        </authorList>
    </citation>
    <scope>NUCLEOTIDE SEQUENCE [LARGE SCALE GENOMIC DNA]</scope>
    <source>
        <strain evidence="6 8">ATCC 14511</strain>
    </source>
</reference>
<evidence type="ECO:0000313" key="8">
    <source>
        <dbReference type="Proteomes" id="UP000092659"/>
    </source>
</evidence>